<evidence type="ECO:0000256" key="1">
    <source>
        <dbReference type="ARBA" id="ARBA00006620"/>
    </source>
</evidence>
<comment type="caution">
    <text evidence="8">The sequence shown here is derived from an EMBL/GenBank/DDBJ whole genome shotgun (WGS) entry which is preliminary data.</text>
</comment>
<evidence type="ECO:0000313" key="9">
    <source>
        <dbReference type="Proteomes" id="UP001204772"/>
    </source>
</evidence>
<keyword evidence="2" id="KW-1277">Toxin-antitoxin system</keyword>
<evidence type="ECO:0000313" key="8">
    <source>
        <dbReference type="EMBL" id="MCP1383912.1"/>
    </source>
</evidence>
<dbReference type="Gene3D" id="3.30.920.30">
    <property type="entry name" value="Hypothetical protein"/>
    <property type="match status" value="1"/>
</dbReference>
<dbReference type="SUPFAM" id="SSF54786">
    <property type="entry name" value="YcfA/nrd intein domain"/>
    <property type="match status" value="1"/>
</dbReference>
<dbReference type="InterPro" id="IPR012933">
    <property type="entry name" value="HicA_mRNA_interferase"/>
</dbReference>
<evidence type="ECO:0000256" key="2">
    <source>
        <dbReference type="ARBA" id="ARBA00022649"/>
    </source>
</evidence>
<keyword evidence="9" id="KW-1185">Reference proteome</keyword>
<proteinExistence type="inferred from homology"/>
<keyword evidence="5" id="KW-0378">Hydrolase</keyword>
<evidence type="ECO:0000256" key="3">
    <source>
        <dbReference type="ARBA" id="ARBA00022722"/>
    </source>
</evidence>
<evidence type="ECO:0000256" key="6">
    <source>
        <dbReference type="ARBA" id="ARBA00022884"/>
    </source>
</evidence>
<dbReference type="InterPro" id="IPR038570">
    <property type="entry name" value="HicA_sf"/>
</dbReference>
<keyword evidence="7" id="KW-0346">Stress response</keyword>
<keyword evidence="4" id="KW-0255">Endonuclease</keyword>
<evidence type="ECO:0000256" key="4">
    <source>
        <dbReference type="ARBA" id="ARBA00022759"/>
    </source>
</evidence>
<accession>A0ABT1FTW6</accession>
<keyword evidence="6" id="KW-0694">RNA-binding</keyword>
<keyword evidence="3" id="KW-0540">Nuclease</keyword>
<dbReference type="Pfam" id="PF07927">
    <property type="entry name" value="HicA_toxin"/>
    <property type="match status" value="1"/>
</dbReference>
<gene>
    <name evidence="8" type="ORF">NCI00_15810</name>
</gene>
<reference evidence="8 9" key="1">
    <citation type="submission" date="2022-06" db="EMBL/GenBank/DDBJ databases">
        <title>Runella sp. S5 genome sequencing.</title>
        <authorList>
            <person name="Park S."/>
        </authorList>
    </citation>
    <scope>NUCLEOTIDE SEQUENCE [LARGE SCALE GENOMIC DNA]</scope>
    <source>
        <strain evidence="8 9">S5</strain>
    </source>
</reference>
<dbReference type="RefSeq" id="WP_253529091.1">
    <property type="nucleotide sequence ID" value="NZ_JAMZEL010000006.1"/>
</dbReference>
<evidence type="ECO:0000256" key="5">
    <source>
        <dbReference type="ARBA" id="ARBA00022801"/>
    </source>
</evidence>
<organism evidence="8 9">
    <name type="scientific">Runella salmonicolor</name>
    <dbReference type="NCBI Taxonomy" id="2950278"/>
    <lineage>
        <taxon>Bacteria</taxon>
        <taxon>Pseudomonadati</taxon>
        <taxon>Bacteroidota</taxon>
        <taxon>Cytophagia</taxon>
        <taxon>Cytophagales</taxon>
        <taxon>Spirosomataceae</taxon>
        <taxon>Runella</taxon>
    </lineage>
</organism>
<evidence type="ECO:0000256" key="7">
    <source>
        <dbReference type="ARBA" id="ARBA00023016"/>
    </source>
</evidence>
<protein>
    <submittedName>
        <fullName evidence="8">Type II toxin-antitoxin system HicA family toxin</fullName>
    </submittedName>
</protein>
<sequence length="80" mass="9022">MKIPRDITGAELVRLLKKLDYEVVRQTGSHIRIRTELKGQHQVTIPNHIPIKIGTLNAILNNISSHFGLTKEQLIAILFG</sequence>
<name>A0ABT1FTW6_9BACT</name>
<dbReference type="EMBL" id="JAMZEL010000006">
    <property type="protein sequence ID" value="MCP1383912.1"/>
    <property type="molecule type" value="Genomic_DNA"/>
</dbReference>
<comment type="similarity">
    <text evidence="1">Belongs to the HicA mRNA interferase family.</text>
</comment>
<dbReference type="Proteomes" id="UP001204772">
    <property type="component" value="Unassembled WGS sequence"/>
</dbReference>